<comment type="caution">
    <text evidence="1">The sequence shown here is derived from an EMBL/GenBank/DDBJ whole genome shotgun (WGS) entry which is preliminary data.</text>
</comment>
<evidence type="ECO:0000313" key="1">
    <source>
        <dbReference type="EMBL" id="KAH9831724.1"/>
    </source>
</evidence>
<dbReference type="EMBL" id="JADCUA010000024">
    <property type="protein sequence ID" value="KAH9831724.1"/>
    <property type="molecule type" value="Genomic_DNA"/>
</dbReference>
<evidence type="ECO:0000313" key="2">
    <source>
        <dbReference type="Proteomes" id="UP000814176"/>
    </source>
</evidence>
<keyword evidence="2" id="KW-1185">Reference proteome</keyword>
<name>A0ABQ8K483_9APHY</name>
<protein>
    <submittedName>
        <fullName evidence="1">Uncharacterized protein</fullName>
    </submittedName>
</protein>
<accession>A0ABQ8K483</accession>
<sequence>MLSYWLPVKARGASQRPRRVFVFLAIPHSFENGCNRARKWAYQPIGISPLPHGVASAWKFQVDATPNGTRALNGRLVQLVIINDTEATDTYKVIQLHEVTVLMIHVSAGRPQQPASLQDFPKLLYGDWDGRAHVYCNSDVAKLGPRSATKGTSGTVNVNWQLGPGQALTWCSALVYAGRLGGPGVSQVNTEEESHWVGGLPNDCNYLPHKWQICLTPETSMNLRWAQIRLKC</sequence>
<organism evidence="1 2">
    <name type="scientific">Rhodofomes roseus</name>
    <dbReference type="NCBI Taxonomy" id="34475"/>
    <lineage>
        <taxon>Eukaryota</taxon>
        <taxon>Fungi</taxon>
        <taxon>Dikarya</taxon>
        <taxon>Basidiomycota</taxon>
        <taxon>Agaricomycotina</taxon>
        <taxon>Agaricomycetes</taxon>
        <taxon>Polyporales</taxon>
        <taxon>Rhodofomes</taxon>
    </lineage>
</organism>
<dbReference type="GeneID" id="72002508"/>
<dbReference type="RefSeq" id="XP_047774821.1">
    <property type="nucleotide sequence ID" value="XM_047921776.1"/>
</dbReference>
<proteinExistence type="predicted"/>
<gene>
    <name evidence="1" type="ORF">C8Q71DRAFT_726617</name>
</gene>
<dbReference type="Proteomes" id="UP000814176">
    <property type="component" value="Unassembled WGS sequence"/>
</dbReference>
<reference evidence="1 2" key="1">
    <citation type="journal article" date="2021" name="Environ. Microbiol.">
        <title>Gene family expansions and transcriptome signatures uncover fungal adaptations to wood decay.</title>
        <authorList>
            <person name="Hage H."/>
            <person name="Miyauchi S."/>
            <person name="Viragh M."/>
            <person name="Drula E."/>
            <person name="Min B."/>
            <person name="Chaduli D."/>
            <person name="Navarro D."/>
            <person name="Favel A."/>
            <person name="Norest M."/>
            <person name="Lesage-Meessen L."/>
            <person name="Balint B."/>
            <person name="Merenyi Z."/>
            <person name="de Eugenio L."/>
            <person name="Morin E."/>
            <person name="Martinez A.T."/>
            <person name="Baldrian P."/>
            <person name="Stursova M."/>
            <person name="Martinez M.J."/>
            <person name="Novotny C."/>
            <person name="Magnuson J.K."/>
            <person name="Spatafora J.W."/>
            <person name="Maurice S."/>
            <person name="Pangilinan J."/>
            <person name="Andreopoulos W."/>
            <person name="LaButti K."/>
            <person name="Hundley H."/>
            <person name="Na H."/>
            <person name="Kuo A."/>
            <person name="Barry K."/>
            <person name="Lipzen A."/>
            <person name="Henrissat B."/>
            <person name="Riley R."/>
            <person name="Ahrendt S."/>
            <person name="Nagy L.G."/>
            <person name="Grigoriev I.V."/>
            <person name="Martin F."/>
            <person name="Rosso M.N."/>
        </authorList>
    </citation>
    <scope>NUCLEOTIDE SEQUENCE [LARGE SCALE GENOMIC DNA]</scope>
    <source>
        <strain evidence="1 2">CIRM-BRFM 1785</strain>
    </source>
</reference>